<protein>
    <submittedName>
        <fullName evidence="1">DUF3575 domain-containing protein</fullName>
    </submittedName>
</protein>
<evidence type="ECO:0000313" key="2">
    <source>
        <dbReference type="Proteomes" id="UP000260983"/>
    </source>
</evidence>
<dbReference type="Gene3D" id="2.40.128.130">
    <property type="entry name" value="Autotransporter beta-domain"/>
    <property type="match status" value="1"/>
</dbReference>
<proteinExistence type="predicted"/>
<sequence>MRVPFFIQNRLKHLTNSSLRKKYREKTLTKLLYLNCFVMKKKLLLLAILALSLSAVQAQTQLKWNALYWAMGVVNMSAETKLADKWTFNGDAVYSPWKSIEGNPMRFGQLIVEGRYYPKGAFNGLYVGGYGSYHKLFKVTKWNYINRDRYQKGNGMSFGATLGYQFKINDRWALDLFASYGWQHSRYRGYMKSTGEMYVGKNASAEWLPYKLGASFAYRLGKR</sequence>
<dbReference type="Proteomes" id="UP000260983">
    <property type="component" value="Unassembled WGS sequence"/>
</dbReference>
<accession>A0A3E5B8L4</accession>
<gene>
    <name evidence="1" type="ORF">DXB65_15515</name>
</gene>
<reference evidence="1 2" key="1">
    <citation type="submission" date="2018-08" db="EMBL/GenBank/DDBJ databases">
        <title>A genome reference for cultivated species of the human gut microbiota.</title>
        <authorList>
            <person name="Zou Y."/>
            <person name="Xue W."/>
            <person name="Luo G."/>
        </authorList>
    </citation>
    <scope>NUCLEOTIDE SEQUENCE [LARGE SCALE GENOMIC DNA]</scope>
    <source>
        <strain evidence="1 2">OM05-15BH</strain>
    </source>
</reference>
<dbReference type="Pfam" id="PF12099">
    <property type="entry name" value="DUF3575"/>
    <property type="match status" value="1"/>
</dbReference>
<name>A0A3E5B8L4_9BACE</name>
<dbReference type="EMBL" id="QSUL01000010">
    <property type="protein sequence ID" value="RGN33883.1"/>
    <property type="molecule type" value="Genomic_DNA"/>
</dbReference>
<organism evidence="1 2">
    <name type="scientific">Bacteroides oleiciplenus</name>
    <dbReference type="NCBI Taxonomy" id="626931"/>
    <lineage>
        <taxon>Bacteria</taxon>
        <taxon>Pseudomonadati</taxon>
        <taxon>Bacteroidota</taxon>
        <taxon>Bacteroidia</taxon>
        <taxon>Bacteroidales</taxon>
        <taxon>Bacteroidaceae</taxon>
        <taxon>Bacteroides</taxon>
    </lineage>
</organism>
<evidence type="ECO:0000313" key="1">
    <source>
        <dbReference type="EMBL" id="RGN33883.1"/>
    </source>
</evidence>
<comment type="caution">
    <text evidence="1">The sequence shown here is derived from an EMBL/GenBank/DDBJ whole genome shotgun (WGS) entry which is preliminary data.</text>
</comment>
<dbReference type="InterPro" id="IPR036709">
    <property type="entry name" value="Autotransporte_beta_dom_sf"/>
</dbReference>
<dbReference type="InterPro" id="IPR021958">
    <property type="entry name" value="DUF3575"/>
</dbReference>
<dbReference type="AlphaFoldDB" id="A0A3E5B8L4"/>